<accession>A0ABP5PVP0</accession>
<dbReference type="PROSITE" id="PS00430">
    <property type="entry name" value="TONB_DEPENDENT_REC_1"/>
    <property type="match status" value="1"/>
</dbReference>
<evidence type="ECO:0000256" key="2">
    <source>
        <dbReference type="SAM" id="Phobius"/>
    </source>
</evidence>
<evidence type="ECO:0000313" key="4">
    <source>
        <dbReference type="EMBL" id="GAA2215105.1"/>
    </source>
</evidence>
<keyword evidence="2" id="KW-0472">Membrane</keyword>
<reference evidence="5" key="1">
    <citation type="journal article" date="2019" name="Int. J. Syst. Evol. Microbiol.">
        <title>The Global Catalogue of Microorganisms (GCM) 10K type strain sequencing project: providing services to taxonomists for standard genome sequencing and annotation.</title>
        <authorList>
            <consortium name="The Broad Institute Genomics Platform"/>
            <consortium name="The Broad Institute Genome Sequencing Center for Infectious Disease"/>
            <person name="Wu L."/>
            <person name="Ma J."/>
        </authorList>
    </citation>
    <scope>NUCLEOTIDE SEQUENCE [LARGE SCALE GENOMIC DNA]</scope>
    <source>
        <strain evidence="5">JCM 16114</strain>
    </source>
</reference>
<keyword evidence="2" id="KW-0812">Transmembrane</keyword>
<feature type="chain" id="PRO_5047161326" evidence="3">
    <location>
        <begin position="40"/>
        <end position="441"/>
    </location>
</feature>
<keyword evidence="3" id="KW-0732">Signal</keyword>
<feature type="compositionally biased region" description="Low complexity" evidence="1">
    <location>
        <begin position="365"/>
        <end position="402"/>
    </location>
</feature>
<evidence type="ECO:0000256" key="3">
    <source>
        <dbReference type="SAM" id="SignalP"/>
    </source>
</evidence>
<sequence>MLMSQVGRRLARKTSAMGLASALVLFACAVLAWSSPAQAAAADPLKITYKCSNGYLAAESVIVTATPPTSVEPSKAATIEWTFPSMIATKPIAAQASVSTAGGDLTVTGGNPSPVEGAGSGTVTTPVVANGAYTPPKMTGTVNVTATTGGSLVLTPVTTAATTLLTITVAGEQTTCTYVSAAPTSTTIPVQAGGGGGTGDDILTYDCDLTDATSTDTNYPADVDIKVAMTTPTSASANADASITWTGTLQTTGDPLKAPTTGWPTSGAKFFATIKASGAGTPATATGEAALSTSITAGGDITLPTSVTIKVKPTTTGTVTLTPGDLAFGTTSTNPVIKCLAPTANVKTWTFTVGGSTSPSPSPSPTTDTTTPRPTTTRPSTVTIRPTSSTTRKSTTPKAGADTGAGGTMGPDGRLFILTGTALVGAAAVGGLMMRRRSIKG</sequence>
<comment type="caution">
    <text evidence="4">The sequence shown here is derived from an EMBL/GenBank/DDBJ whole genome shotgun (WGS) entry which is preliminary data.</text>
</comment>
<feature type="signal peptide" evidence="3">
    <location>
        <begin position="1"/>
        <end position="39"/>
    </location>
</feature>
<proteinExistence type="predicted"/>
<keyword evidence="5" id="KW-1185">Reference proteome</keyword>
<feature type="transmembrane region" description="Helical" evidence="2">
    <location>
        <begin position="415"/>
        <end position="434"/>
    </location>
</feature>
<dbReference type="InterPro" id="IPR010916">
    <property type="entry name" value="TonB_box_CS"/>
</dbReference>
<keyword evidence="2" id="KW-1133">Transmembrane helix</keyword>
<name>A0ABP5PVP0_9ACTN</name>
<organism evidence="4 5">
    <name type="scientific">Nonomuraea monospora</name>
    <dbReference type="NCBI Taxonomy" id="568818"/>
    <lineage>
        <taxon>Bacteria</taxon>
        <taxon>Bacillati</taxon>
        <taxon>Actinomycetota</taxon>
        <taxon>Actinomycetes</taxon>
        <taxon>Streptosporangiales</taxon>
        <taxon>Streptosporangiaceae</taxon>
        <taxon>Nonomuraea</taxon>
    </lineage>
</organism>
<gene>
    <name evidence="4" type="ORF">GCM10009850_105720</name>
</gene>
<protein>
    <submittedName>
        <fullName evidence="4">Uncharacterized protein</fullName>
    </submittedName>
</protein>
<dbReference type="Proteomes" id="UP001499843">
    <property type="component" value="Unassembled WGS sequence"/>
</dbReference>
<dbReference type="EMBL" id="BAAAQX010000047">
    <property type="protein sequence ID" value="GAA2215105.1"/>
    <property type="molecule type" value="Genomic_DNA"/>
</dbReference>
<evidence type="ECO:0000313" key="5">
    <source>
        <dbReference type="Proteomes" id="UP001499843"/>
    </source>
</evidence>
<evidence type="ECO:0000256" key="1">
    <source>
        <dbReference type="SAM" id="MobiDB-lite"/>
    </source>
</evidence>
<feature type="region of interest" description="Disordered" evidence="1">
    <location>
        <begin position="352"/>
        <end position="411"/>
    </location>
</feature>